<comment type="caution">
    <text evidence="2">The sequence shown here is derived from an EMBL/GenBank/DDBJ whole genome shotgun (WGS) entry which is preliminary data.</text>
</comment>
<proteinExistence type="predicted"/>
<sequence length="211" mass="23581">ATANDWLQYLVQCGQSPQQYPETWDAVRRKAPPQILPARLYSEERRLQPSQSYEAHQLGALEMWRDRAPLQLPALLSGESEEDRHRYLLELHDAEATAARAITPVVSRESPALEARANATGEKAAEKPVCHSQASTRAETVSRPGTADEAPSSAAFRTLRRSGPKTTSQGLQKCLEMKKRRAKIAQANEARRLCWEVAEEHRRSTAEEAEG</sequence>
<evidence type="ECO:0000313" key="2">
    <source>
        <dbReference type="EMBL" id="CAK9088283.1"/>
    </source>
</evidence>
<feature type="non-terminal residue" evidence="2">
    <location>
        <position position="1"/>
    </location>
</feature>
<gene>
    <name evidence="2" type="ORF">SCF082_LOCUS41682</name>
</gene>
<name>A0ABP0QKZ9_9DINO</name>
<evidence type="ECO:0000256" key="1">
    <source>
        <dbReference type="SAM" id="MobiDB-lite"/>
    </source>
</evidence>
<accession>A0ABP0QKZ9</accession>
<evidence type="ECO:0000313" key="3">
    <source>
        <dbReference type="Proteomes" id="UP001642464"/>
    </source>
</evidence>
<keyword evidence="3" id="KW-1185">Reference proteome</keyword>
<dbReference type="Proteomes" id="UP001642464">
    <property type="component" value="Unassembled WGS sequence"/>
</dbReference>
<feature type="region of interest" description="Disordered" evidence="1">
    <location>
        <begin position="116"/>
        <end position="170"/>
    </location>
</feature>
<organism evidence="2 3">
    <name type="scientific">Durusdinium trenchii</name>
    <dbReference type="NCBI Taxonomy" id="1381693"/>
    <lineage>
        <taxon>Eukaryota</taxon>
        <taxon>Sar</taxon>
        <taxon>Alveolata</taxon>
        <taxon>Dinophyceae</taxon>
        <taxon>Suessiales</taxon>
        <taxon>Symbiodiniaceae</taxon>
        <taxon>Durusdinium</taxon>
    </lineage>
</organism>
<reference evidence="2 3" key="1">
    <citation type="submission" date="2024-02" db="EMBL/GenBank/DDBJ databases">
        <authorList>
            <person name="Chen Y."/>
            <person name="Shah S."/>
            <person name="Dougan E. K."/>
            <person name="Thang M."/>
            <person name="Chan C."/>
        </authorList>
    </citation>
    <scope>NUCLEOTIDE SEQUENCE [LARGE SCALE GENOMIC DNA]</scope>
</reference>
<dbReference type="EMBL" id="CAXAMM010039684">
    <property type="protein sequence ID" value="CAK9088283.1"/>
    <property type="molecule type" value="Genomic_DNA"/>
</dbReference>
<protein>
    <submittedName>
        <fullName evidence="2">Uncharacterized protein</fullName>
    </submittedName>
</protein>